<dbReference type="PANTHER" id="PTHR43471">
    <property type="entry name" value="ABC TRANSPORTER PERMEASE"/>
    <property type="match status" value="1"/>
</dbReference>
<dbReference type="PANTHER" id="PTHR43471:SF1">
    <property type="entry name" value="ABC TRANSPORTER PERMEASE PROTEIN NOSY-RELATED"/>
    <property type="match status" value="1"/>
</dbReference>
<proteinExistence type="predicted"/>
<dbReference type="Proteomes" id="UP001524569">
    <property type="component" value="Unassembled WGS sequence"/>
</dbReference>
<accession>A0ABT1UFD2</accession>
<keyword evidence="1" id="KW-0472">Membrane</keyword>
<name>A0ABT1UFD2_9GAMM</name>
<feature type="transmembrane region" description="Helical" evidence="1">
    <location>
        <begin position="169"/>
        <end position="193"/>
    </location>
</feature>
<dbReference type="Pfam" id="PF12040">
    <property type="entry name" value="DUF3526"/>
    <property type="match status" value="1"/>
</dbReference>
<feature type="transmembrane region" description="Helical" evidence="1">
    <location>
        <begin position="444"/>
        <end position="462"/>
    </location>
</feature>
<evidence type="ECO:0000313" key="3">
    <source>
        <dbReference type="Proteomes" id="UP001524569"/>
    </source>
</evidence>
<dbReference type="Pfam" id="PF12679">
    <property type="entry name" value="ABC2_membrane_2"/>
    <property type="match status" value="1"/>
</dbReference>
<keyword evidence="1" id="KW-1133">Transmembrane helix</keyword>
<feature type="transmembrane region" description="Helical" evidence="1">
    <location>
        <begin position="130"/>
        <end position="148"/>
    </location>
</feature>
<keyword evidence="1" id="KW-0812">Transmembrane</keyword>
<dbReference type="EMBL" id="JANIBM010000002">
    <property type="protein sequence ID" value="MCQ8180111.1"/>
    <property type="molecule type" value="Genomic_DNA"/>
</dbReference>
<organism evidence="2 3">
    <name type="scientific">Methylomonas aurea</name>
    <dbReference type="NCBI Taxonomy" id="2952224"/>
    <lineage>
        <taxon>Bacteria</taxon>
        <taxon>Pseudomonadati</taxon>
        <taxon>Pseudomonadota</taxon>
        <taxon>Gammaproteobacteria</taxon>
        <taxon>Methylococcales</taxon>
        <taxon>Methylococcaceae</taxon>
        <taxon>Methylomonas</taxon>
    </lineage>
</organism>
<sequence length="470" mass="51764">MIAIVMRKELATTLRDGRLLVLGLSLFVLFAGFFLFSSYQLQAQRLEKQRVGATAKEQWNSQSVKNPHAAAHYGIYVFKPDLPSAAIDPGLTPFTGQSLWLEPHKRNLTRFNPSADDVLANRFGQASSSFVLYALLPLLIVALSFNSVSQERERGTLRMLHSLGVAPRALLFGKLLGLLTAFWLVMSPAVLLAALTLAGQFELAIDDLLRLSLLLAGLLAYYTVFAALSIGASAYFRTSRNTLFCLLGFWMGSVFVAPRLGAAIGDVLAPNPSASQFWDAIKTDIAQGLPGDGSKQQRETAFEAQVLAQYGVASKEQLPVGFVSLNRQYNDVYSSKVHQLHFDRLRANFATQQQLAHLAGWLGPSLALRSLSMAIAGTDLAHQRDFEDAAEEYRRYFIDLTEDWDRERSHGTERSAKGAETDWRSVRDFAYTVPTVGFSLKASLLPLAVLGAWLGAALWLLAHSARRLAP</sequence>
<evidence type="ECO:0000313" key="2">
    <source>
        <dbReference type="EMBL" id="MCQ8180111.1"/>
    </source>
</evidence>
<reference evidence="2 3" key="1">
    <citation type="submission" date="2022-07" db="EMBL/GenBank/DDBJ databases">
        <title>Methylomonas rivi sp. nov., Methylomonas rosea sp. nov., Methylomonas aureus sp. nov. and Methylomonas subterranea sp. nov., four novel methanotrophs isolated from a freshwater creek and the deep terrestrial subsurface.</title>
        <authorList>
            <person name="Abin C."/>
            <person name="Sankaranarayanan K."/>
            <person name="Garner C."/>
            <person name="Sindelar R."/>
            <person name="Kotary K."/>
            <person name="Garner R."/>
            <person name="Barclay S."/>
            <person name="Lawson P."/>
            <person name="Krumholz L."/>
        </authorList>
    </citation>
    <scope>NUCLEOTIDE SEQUENCE [LARGE SCALE GENOMIC DNA]</scope>
    <source>
        <strain evidence="2 3">SURF-1</strain>
    </source>
</reference>
<keyword evidence="3" id="KW-1185">Reference proteome</keyword>
<protein>
    <submittedName>
        <fullName evidence="2">DUF3526 domain-containing protein</fullName>
    </submittedName>
</protein>
<feature type="transmembrane region" description="Helical" evidence="1">
    <location>
        <begin position="243"/>
        <end position="264"/>
    </location>
</feature>
<feature type="transmembrane region" description="Helical" evidence="1">
    <location>
        <begin position="213"/>
        <end position="236"/>
    </location>
</feature>
<evidence type="ECO:0000256" key="1">
    <source>
        <dbReference type="SAM" id="Phobius"/>
    </source>
</evidence>
<comment type="caution">
    <text evidence="2">The sequence shown here is derived from an EMBL/GenBank/DDBJ whole genome shotgun (WGS) entry which is preliminary data.</text>
</comment>
<dbReference type="InterPro" id="IPR021913">
    <property type="entry name" value="DUF3526"/>
</dbReference>
<feature type="transmembrane region" description="Helical" evidence="1">
    <location>
        <begin position="20"/>
        <end position="39"/>
    </location>
</feature>
<dbReference type="RefSeq" id="WP_256609487.1">
    <property type="nucleotide sequence ID" value="NZ_JANIBM010000002.1"/>
</dbReference>
<gene>
    <name evidence="2" type="ORF">NP603_03225</name>
</gene>